<dbReference type="Gene3D" id="3.40.630.190">
    <property type="entry name" value="LCP protein"/>
    <property type="match status" value="1"/>
</dbReference>
<keyword evidence="4" id="KW-1185">Reference proteome</keyword>
<sequence>MARPERRRRGGLLPTLLCCLAVALALAIAVAWRADVYDRNIERITGAVPDEEGRPVDDPGENWLLIGSDMRGESTARKWREGEADADVVMLLHVPEGEARAYVIAISRDSWVEIPGHGEGKIADAYSLGGPRLLTSTVEALGDVRVDHFAALDFAGFEAMTDALGGVVIDLPREVYDPTNGWYWEAGENHMDGEEALRFVRERKGLSGSDQDRIKRQQVFLRAMAEKAVSEEVRTDPRRLDAFLTAASESVAVDEDTTMGMMRGLMMRLVGIGPEGAVFLSLPAESTGWEGEQNVIYLDEETAAGVFERVRDGKLMEYIAEEGLEHEAESLEVQSPEY</sequence>
<dbReference type="InterPro" id="IPR004474">
    <property type="entry name" value="LytR_CpsA_psr"/>
</dbReference>
<proteinExistence type="inferred from homology"/>
<evidence type="ECO:0000313" key="4">
    <source>
        <dbReference type="Proteomes" id="UP001165685"/>
    </source>
</evidence>
<dbReference type="Proteomes" id="UP001165685">
    <property type="component" value="Unassembled WGS sequence"/>
</dbReference>
<dbReference type="NCBIfam" id="TIGR00350">
    <property type="entry name" value="lytR_cpsA_psr"/>
    <property type="match status" value="1"/>
</dbReference>
<organism evidence="3 4">
    <name type="scientific">Nocardiopsis suaedae</name>
    <dbReference type="NCBI Taxonomy" id="3018444"/>
    <lineage>
        <taxon>Bacteria</taxon>
        <taxon>Bacillati</taxon>
        <taxon>Actinomycetota</taxon>
        <taxon>Actinomycetes</taxon>
        <taxon>Streptosporangiales</taxon>
        <taxon>Nocardiopsidaceae</taxon>
        <taxon>Nocardiopsis</taxon>
    </lineage>
</organism>
<accession>A0ABT4TG78</accession>
<dbReference type="PANTHER" id="PTHR33392:SF6">
    <property type="entry name" value="POLYISOPRENYL-TEICHOIC ACID--PEPTIDOGLYCAN TEICHOIC ACID TRANSFERASE TAGU"/>
    <property type="match status" value="1"/>
</dbReference>
<evidence type="ECO:0000313" key="3">
    <source>
        <dbReference type="EMBL" id="MDA2803636.1"/>
    </source>
</evidence>
<dbReference type="PANTHER" id="PTHR33392">
    <property type="entry name" value="POLYISOPRENYL-TEICHOIC ACID--PEPTIDOGLYCAN TEICHOIC ACID TRANSFERASE TAGU"/>
    <property type="match status" value="1"/>
</dbReference>
<comment type="caution">
    <text evidence="3">The sequence shown here is derived from an EMBL/GenBank/DDBJ whole genome shotgun (WGS) entry which is preliminary data.</text>
</comment>
<dbReference type="Pfam" id="PF03816">
    <property type="entry name" value="LytR_cpsA_psr"/>
    <property type="match status" value="1"/>
</dbReference>
<dbReference type="InterPro" id="IPR050922">
    <property type="entry name" value="LytR/CpsA/Psr_CW_biosynth"/>
</dbReference>
<dbReference type="RefSeq" id="WP_270676125.1">
    <property type="nucleotide sequence ID" value="NZ_JAQFWP010000004.1"/>
</dbReference>
<gene>
    <name evidence="3" type="ORF">O4U47_03865</name>
</gene>
<dbReference type="EMBL" id="JAQFWP010000004">
    <property type="protein sequence ID" value="MDA2803636.1"/>
    <property type="molecule type" value="Genomic_DNA"/>
</dbReference>
<reference evidence="3" key="1">
    <citation type="submission" date="2023-01" db="EMBL/GenBank/DDBJ databases">
        <title>Draft genome sequence of Nocardiopsis sp. LSu2-4 isolated from halophytes.</title>
        <authorList>
            <person name="Duangmal K."/>
            <person name="Chantavorakit T."/>
        </authorList>
    </citation>
    <scope>NUCLEOTIDE SEQUENCE</scope>
    <source>
        <strain evidence="3">LSu2-4</strain>
    </source>
</reference>
<evidence type="ECO:0000256" key="1">
    <source>
        <dbReference type="ARBA" id="ARBA00006068"/>
    </source>
</evidence>
<protein>
    <submittedName>
        <fullName evidence="3">LCP family protein</fullName>
    </submittedName>
</protein>
<name>A0ABT4TG78_9ACTN</name>
<comment type="similarity">
    <text evidence="1">Belongs to the LytR/CpsA/Psr (LCP) family.</text>
</comment>
<evidence type="ECO:0000259" key="2">
    <source>
        <dbReference type="Pfam" id="PF03816"/>
    </source>
</evidence>
<feature type="domain" description="Cell envelope-related transcriptional attenuator" evidence="2">
    <location>
        <begin position="86"/>
        <end position="228"/>
    </location>
</feature>